<organism evidence="1 2">
    <name type="scientific">Periconia macrospinosa</name>
    <dbReference type="NCBI Taxonomy" id="97972"/>
    <lineage>
        <taxon>Eukaryota</taxon>
        <taxon>Fungi</taxon>
        <taxon>Dikarya</taxon>
        <taxon>Ascomycota</taxon>
        <taxon>Pezizomycotina</taxon>
        <taxon>Dothideomycetes</taxon>
        <taxon>Pleosporomycetidae</taxon>
        <taxon>Pleosporales</taxon>
        <taxon>Massarineae</taxon>
        <taxon>Periconiaceae</taxon>
        <taxon>Periconia</taxon>
    </lineage>
</organism>
<dbReference type="EMBL" id="KZ805622">
    <property type="protein sequence ID" value="PVH93017.1"/>
    <property type="molecule type" value="Genomic_DNA"/>
</dbReference>
<dbReference type="AlphaFoldDB" id="A0A2V1D4P8"/>
<keyword evidence="2" id="KW-1185">Reference proteome</keyword>
<accession>A0A2V1D4P8</accession>
<name>A0A2V1D4P8_9PLEO</name>
<evidence type="ECO:0000313" key="2">
    <source>
        <dbReference type="Proteomes" id="UP000244855"/>
    </source>
</evidence>
<gene>
    <name evidence="1" type="ORF">DM02DRAFT_697744</name>
</gene>
<proteinExistence type="predicted"/>
<reference evidence="1 2" key="1">
    <citation type="journal article" date="2018" name="Sci. Rep.">
        <title>Comparative genomics provides insights into the lifestyle and reveals functional heterogeneity of dark septate endophytic fungi.</title>
        <authorList>
            <person name="Knapp D.G."/>
            <person name="Nemeth J.B."/>
            <person name="Barry K."/>
            <person name="Hainaut M."/>
            <person name="Henrissat B."/>
            <person name="Johnson J."/>
            <person name="Kuo A."/>
            <person name="Lim J.H.P."/>
            <person name="Lipzen A."/>
            <person name="Nolan M."/>
            <person name="Ohm R.A."/>
            <person name="Tamas L."/>
            <person name="Grigoriev I.V."/>
            <person name="Spatafora J.W."/>
            <person name="Nagy L.G."/>
            <person name="Kovacs G.M."/>
        </authorList>
    </citation>
    <scope>NUCLEOTIDE SEQUENCE [LARGE SCALE GENOMIC DNA]</scope>
    <source>
        <strain evidence="1 2">DSE2036</strain>
    </source>
</reference>
<dbReference type="Proteomes" id="UP000244855">
    <property type="component" value="Unassembled WGS sequence"/>
</dbReference>
<evidence type="ECO:0000313" key="1">
    <source>
        <dbReference type="EMBL" id="PVH93017.1"/>
    </source>
</evidence>
<protein>
    <submittedName>
        <fullName evidence="1">Uncharacterized protein</fullName>
    </submittedName>
</protein>
<sequence>MAAKHTEYICELTKLMDSKIELAKLTANPAAAQEKIYMIRHRKSNVEAQLDYIDETRKVFNHVKELVDMREKNPSLELATSERIHKDWLTIFRPVSKYYELRRELESQWQDMTRGVKSEKVESWAKDQKNHDRYMRDIRKRESEMRNRCLEKDIVEIGHLYDIFRTRRSPWENVQDLR</sequence>